<evidence type="ECO:0000256" key="4">
    <source>
        <dbReference type="RuleBase" id="RU004504"/>
    </source>
</evidence>
<dbReference type="InterPro" id="IPR015422">
    <property type="entry name" value="PyrdxlP-dep_Trfase_small"/>
</dbReference>
<dbReference type="EMBL" id="JAFBXF010000021">
    <property type="protein sequence ID" value="MBM2419589.1"/>
    <property type="molecule type" value="Genomic_DNA"/>
</dbReference>
<dbReference type="SUPFAM" id="SSF53383">
    <property type="entry name" value="PLP-dependent transferases"/>
    <property type="match status" value="1"/>
</dbReference>
<protein>
    <submittedName>
        <fullName evidence="6">Aminotransferase class V-fold PLP-dependent enzyme</fullName>
    </submittedName>
</protein>
<keyword evidence="9" id="KW-1185">Reference proteome</keyword>
<keyword evidence="6" id="KW-0032">Aminotransferase</keyword>
<dbReference type="InterPro" id="IPR020578">
    <property type="entry name" value="Aminotrans_V_PyrdxlP_BS"/>
</dbReference>
<evidence type="ECO:0000313" key="9">
    <source>
        <dbReference type="Proteomes" id="UP000809440"/>
    </source>
</evidence>
<organism evidence="6 8">
    <name type="scientific">Marivita cryptomonadis</name>
    <dbReference type="NCBI Taxonomy" id="505252"/>
    <lineage>
        <taxon>Bacteria</taxon>
        <taxon>Pseudomonadati</taxon>
        <taxon>Pseudomonadota</taxon>
        <taxon>Alphaproteobacteria</taxon>
        <taxon>Rhodobacterales</taxon>
        <taxon>Roseobacteraceae</taxon>
        <taxon>Marivita</taxon>
    </lineage>
</organism>
<dbReference type="InterPro" id="IPR015421">
    <property type="entry name" value="PyrdxlP-dep_Trfase_major"/>
</dbReference>
<dbReference type="PANTHER" id="PTHR43586:SF24">
    <property type="entry name" value="BLR4730 PROTEIN"/>
    <property type="match status" value="1"/>
</dbReference>
<dbReference type="InterPro" id="IPR015424">
    <property type="entry name" value="PyrdxlP-dep_Trfase"/>
</dbReference>
<accession>A0A9Q2NZY8</accession>
<dbReference type="RefSeq" id="WP_157903889.1">
    <property type="nucleotide sequence ID" value="NZ_JAFBWU010000021.1"/>
</dbReference>
<comment type="caution">
    <text evidence="6">The sequence shown here is derived from an EMBL/GenBank/DDBJ whole genome shotgun (WGS) entry which is preliminary data.</text>
</comment>
<dbReference type="GeneID" id="68872792"/>
<dbReference type="EMBL" id="JAFBXE010000021">
    <property type="protein sequence ID" value="MBM2414918.1"/>
    <property type="molecule type" value="Genomic_DNA"/>
</dbReference>
<dbReference type="PANTHER" id="PTHR43586">
    <property type="entry name" value="CYSTEINE DESULFURASE"/>
    <property type="match status" value="1"/>
</dbReference>
<dbReference type="AlphaFoldDB" id="A0A9Q2NZY8"/>
<evidence type="ECO:0000313" key="6">
    <source>
        <dbReference type="EMBL" id="MBM2414918.1"/>
    </source>
</evidence>
<evidence type="ECO:0000256" key="3">
    <source>
        <dbReference type="RuleBase" id="RU004075"/>
    </source>
</evidence>
<reference evidence="6 9" key="1">
    <citation type="submission" date="2021-01" db="EMBL/GenBank/DDBJ databases">
        <title>Diatom-associated Roseobacters Show Island Model of Population Structure.</title>
        <authorList>
            <person name="Qu L."/>
            <person name="Feng X."/>
            <person name="Chen Y."/>
            <person name="Li L."/>
            <person name="Wang X."/>
            <person name="Hu Z."/>
            <person name="Wang H."/>
            <person name="Luo H."/>
        </authorList>
    </citation>
    <scope>NUCLEOTIDE SEQUENCE</scope>
    <source>
        <strain evidence="7 9">CC28-63</strain>
        <strain evidence="6">CC28-69</strain>
    </source>
</reference>
<dbReference type="Proteomes" id="UP000809440">
    <property type="component" value="Unassembled WGS sequence"/>
</dbReference>
<gene>
    <name evidence="6" type="ORF">JQX41_21645</name>
    <name evidence="7" type="ORF">JQX48_21665</name>
</gene>
<comment type="cofactor">
    <cofactor evidence="1 4">
        <name>pyridoxal 5'-phosphate</name>
        <dbReference type="ChEBI" id="CHEBI:597326"/>
    </cofactor>
</comment>
<dbReference type="Pfam" id="PF00266">
    <property type="entry name" value="Aminotran_5"/>
    <property type="match status" value="1"/>
</dbReference>
<evidence type="ECO:0000313" key="8">
    <source>
        <dbReference type="Proteomes" id="UP000755667"/>
    </source>
</evidence>
<dbReference type="InterPro" id="IPR000192">
    <property type="entry name" value="Aminotrans_V_dom"/>
</dbReference>
<proteinExistence type="inferred from homology"/>
<name>A0A9Q2NZY8_9RHOB</name>
<keyword evidence="6" id="KW-0808">Transferase</keyword>
<feature type="domain" description="Aminotransferase class V" evidence="5">
    <location>
        <begin position="13"/>
        <end position="360"/>
    </location>
</feature>
<sequence length="381" mass="41496">MTALTSPRVPTAYLNMAGSGPVSDEVLAATTTYLKIEQQVGAYDTELDHHVELDERVYENLGTLLGCVAADIAIFDNATRAWTEVVSRLSFKGARRILTTEYEYAGNLQYLKDLSEREGLELITIPCTDKGEIDLEWLQSNMGNDVGLVSVVHVPSCCGIINPVATIGEILSGYQAVYIVDACQAVGQVQIDVHATGCDVLTGAGRKFLCGPRGTGFAFVSAQLRARMSPGFVDLHLSDIKADGRIEKDMGNARFLEMGERNCGAIIGLSRAIEEALHGGDRLNDGIFRIREGVSALEGVIPIDPGRNRGGIFSFRHKKIPAEEVVRNLREHRIAAWRIKGSHTPLYMLPRGHIEGVRLSSNKITVEHADLVVAALKDMLA</sequence>
<dbReference type="PROSITE" id="PS00595">
    <property type="entry name" value="AA_TRANSFER_CLASS_5"/>
    <property type="match status" value="1"/>
</dbReference>
<dbReference type="Gene3D" id="3.40.640.10">
    <property type="entry name" value="Type I PLP-dependent aspartate aminotransferase-like (Major domain)"/>
    <property type="match status" value="1"/>
</dbReference>
<dbReference type="Proteomes" id="UP000755667">
    <property type="component" value="Unassembled WGS sequence"/>
</dbReference>
<keyword evidence="2" id="KW-0663">Pyridoxal phosphate</keyword>
<evidence type="ECO:0000259" key="5">
    <source>
        <dbReference type="Pfam" id="PF00266"/>
    </source>
</evidence>
<evidence type="ECO:0000313" key="7">
    <source>
        <dbReference type="EMBL" id="MBM2419589.1"/>
    </source>
</evidence>
<dbReference type="Gene3D" id="3.90.1150.10">
    <property type="entry name" value="Aspartate Aminotransferase, domain 1"/>
    <property type="match status" value="1"/>
</dbReference>
<comment type="similarity">
    <text evidence="3">Belongs to the class-V pyridoxal-phosphate-dependent aminotransferase family.</text>
</comment>
<dbReference type="GO" id="GO:0008483">
    <property type="term" value="F:transaminase activity"/>
    <property type="evidence" value="ECO:0007669"/>
    <property type="project" value="UniProtKB-KW"/>
</dbReference>
<evidence type="ECO:0000256" key="1">
    <source>
        <dbReference type="ARBA" id="ARBA00001933"/>
    </source>
</evidence>
<evidence type="ECO:0000256" key="2">
    <source>
        <dbReference type="ARBA" id="ARBA00022898"/>
    </source>
</evidence>